<accession>A0A5C1A1K7</accession>
<dbReference type="GO" id="GO:0008703">
    <property type="term" value="F:5-amino-6-(5-phosphoribosylamino)uracil reductase activity"/>
    <property type="evidence" value="ECO:0007669"/>
    <property type="project" value="InterPro"/>
</dbReference>
<keyword evidence="2" id="KW-0521">NADP</keyword>
<proteinExistence type="predicted"/>
<keyword evidence="6" id="KW-1185">Reference proteome</keyword>
<dbReference type="GO" id="GO:0050661">
    <property type="term" value="F:NADP binding"/>
    <property type="evidence" value="ECO:0007669"/>
    <property type="project" value="InterPro"/>
</dbReference>
<dbReference type="InterPro" id="IPR002734">
    <property type="entry name" value="RibDG_C"/>
</dbReference>
<evidence type="ECO:0000313" key="6">
    <source>
        <dbReference type="Proteomes" id="UP000322553"/>
    </source>
</evidence>
<evidence type="ECO:0000259" key="4">
    <source>
        <dbReference type="Pfam" id="PF01872"/>
    </source>
</evidence>
<dbReference type="EMBL" id="CP043420">
    <property type="protein sequence ID" value="QEL12810.1"/>
    <property type="molecule type" value="Genomic_DNA"/>
</dbReference>
<dbReference type="KEGG" id="kuy:FY550_09530"/>
<protein>
    <submittedName>
        <fullName evidence="5">RibD family protein</fullName>
    </submittedName>
</protein>
<dbReference type="SUPFAM" id="SSF53597">
    <property type="entry name" value="Dihydrofolate reductase-like"/>
    <property type="match status" value="1"/>
</dbReference>
<dbReference type="OrthoDB" id="2313602at2"/>
<dbReference type="Gene3D" id="3.40.430.10">
    <property type="entry name" value="Dihydrofolate Reductase, subunit A"/>
    <property type="match status" value="1"/>
</dbReference>
<dbReference type="GO" id="GO:0009231">
    <property type="term" value="P:riboflavin biosynthetic process"/>
    <property type="evidence" value="ECO:0007669"/>
    <property type="project" value="UniProtKB-UniPathway"/>
</dbReference>
<gene>
    <name evidence="5" type="ORF">FY550_09530</name>
</gene>
<dbReference type="InterPro" id="IPR024072">
    <property type="entry name" value="DHFR-like_dom_sf"/>
</dbReference>
<evidence type="ECO:0000256" key="1">
    <source>
        <dbReference type="ARBA" id="ARBA00005104"/>
    </source>
</evidence>
<dbReference type="PANTHER" id="PTHR38011">
    <property type="entry name" value="DIHYDROFOLATE REDUCTASE FAMILY PROTEIN (AFU_ORTHOLOGUE AFUA_8G06820)"/>
    <property type="match status" value="1"/>
</dbReference>
<sequence length="259" mass="27850">MDWAIQSSWLCTATGVTLYVNGDWQCAGPVSEVAQALLNRLAPCVCISRPFTLAQLGQSLDGRIATASGASHYVTGQESLVHLHRLRALVDAVVVGAGTVAADDPRLTVRHVEGHNPLRVVLDPRARLSAQHRLFHDAEAPVLYLSGCRPPAGLGSHVETALIRVDEIGVEPSQILDHLHERGCFRVLVEGGGITISRFMAAGVLDRLHTVVAPMLIGSGRPSLTLPEIETLEDARRPPCRVHQLGSDVLFDLLLARTG</sequence>
<dbReference type="Proteomes" id="UP000322553">
    <property type="component" value="Chromosome"/>
</dbReference>
<dbReference type="UniPathway" id="UPA00275"/>
<keyword evidence="3" id="KW-0560">Oxidoreductase</keyword>
<reference evidence="5 6" key="1">
    <citation type="submission" date="2019-08" db="EMBL/GenBank/DDBJ databases">
        <title>Complete genome sequence of Kushneria sp. YCWA18, a halophilic phosphate-solubilizing bacterium isolated from Daqiao saltern in China.</title>
        <authorList>
            <person name="Du G.-X."/>
            <person name="Qu L.-Y."/>
        </authorList>
    </citation>
    <scope>NUCLEOTIDE SEQUENCE [LARGE SCALE GENOMIC DNA]</scope>
    <source>
        <strain evidence="5 6">YCWA18</strain>
    </source>
</reference>
<evidence type="ECO:0000256" key="2">
    <source>
        <dbReference type="ARBA" id="ARBA00022857"/>
    </source>
</evidence>
<dbReference type="InterPro" id="IPR050765">
    <property type="entry name" value="Riboflavin_Biosynth_HTPR"/>
</dbReference>
<dbReference type="NCBIfam" id="TIGR00227">
    <property type="entry name" value="ribD_Cterm"/>
    <property type="match status" value="1"/>
</dbReference>
<organism evidence="5 6">
    <name type="scientific">Kushneria phosphatilytica</name>
    <dbReference type="NCBI Taxonomy" id="657387"/>
    <lineage>
        <taxon>Bacteria</taxon>
        <taxon>Pseudomonadati</taxon>
        <taxon>Pseudomonadota</taxon>
        <taxon>Gammaproteobacteria</taxon>
        <taxon>Oceanospirillales</taxon>
        <taxon>Halomonadaceae</taxon>
        <taxon>Kushneria</taxon>
    </lineage>
</organism>
<evidence type="ECO:0000313" key="5">
    <source>
        <dbReference type="EMBL" id="QEL12810.1"/>
    </source>
</evidence>
<evidence type="ECO:0000256" key="3">
    <source>
        <dbReference type="ARBA" id="ARBA00023002"/>
    </source>
</evidence>
<name>A0A5C1A1K7_9GAMM</name>
<dbReference type="AlphaFoldDB" id="A0A5C1A1K7"/>
<dbReference type="InterPro" id="IPR011549">
    <property type="entry name" value="RibD_C"/>
</dbReference>
<dbReference type="Pfam" id="PF01872">
    <property type="entry name" value="RibD_C"/>
    <property type="match status" value="1"/>
</dbReference>
<comment type="pathway">
    <text evidence="1">Cofactor biosynthesis; riboflavin biosynthesis.</text>
</comment>
<dbReference type="PANTHER" id="PTHR38011:SF7">
    <property type="entry name" value="2,5-DIAMINO-6-RIBOSYLAMINO-4(3H)-PYRIMIDINONE 5'-PHOSPHATE REDUCTASE"/>
    <property type="match status" value="1"/>
</dbReference>
<feature type="domain" description="Bacterial bifunctional deaminase-reductase C-terminal" evidence="4">
    <location>
        <begin position="52"/>
        <end position="231"/>
    </location>
</feature>